<keyword evidence="3" id="KW-1185">Reference proteome</keyword>
<name>A0A8S1H074_9PELO</name>
<dbReference type="EMBL" id="CAJGYM010000009">
    <property type="protein sequence ID" value="CAD6188732.1"/>
    <property type="molecule type" value="Genomic_DNA"/>
</dbReference>
<feature type="compositionally biased region" description="Polar residues" evidence="1">
    <location>
        <begin position="311"/>
        <end position="323"/>
    </location>
</feature>
<accession>A0A8S1H074</accession>
<dbReference type="OrthoDB" id="5798238at2759"/>
<evidence type="ECO:0000313" key="3">
    <source>
        <dbReference type="Proteomes" id="UP000835052"/>
    </source>
</evidence>
<organism evidence="2 3">
    <name type="scientific">Caenorhabditis auriculariae</name>
    <dbReference type="NCBI Taxonomy" id="2777116"/>
    <lineage>
        <taxon>Eukaryota</taxon>
        <taxon>Metazoa</taxon>
        <taxon>Ecdysozoa</taxon>
        <taxon>Nematoda</taxon>
        <taxon>Chromadorea</taxon>
        <taxon>Rhabditida</taxon>
        <taxon>Rhabditina</taxon>
        <taxon>Rhabditomorpha</taxon>
        <taxon>Rhabditoidea</taxon>
        <taxon>Rhabditidae</taxon>
        <taxon>Peloderinae</taxon>
        <taxon>Caenorhabditis</taxon>
    </lineage>
</organism>
<sequence>MEPDLSTEIQIFQEKLMGKKWKSQIACIYSGSRLGKPRFGSSPNDYARGLCIHKARKDGEWAPSASQKNMWQSCRAHLLDSPSDDIEILDFPEEYPLLKLKTVNSREATEGVYSLQFGEGLLVKGQTSNQCIPYTSLTWVATGEHCIGFEADRYGIMEFATGDPLQIIEHFRSYLKFSCNFTPPRTKTICRFNRYYHPVRQAGSTSASPIISNNSTMESTGSNLIDSDEYGALSLSHTSVQAEQTYIGRVVEEELRKSTENVQKKESPTNRKSFLRGTKKENKRGDLEASSDFDFVRVINMTEKSEKLMSPPSQNKSMASLLQQELKRSLEERQISTFKPPPHVPRQTDL</sequence>
<comment type="caution">
    <text evidence="2">The sequence shown here is derived from an EMBL/GenBank/DDBJ whole genome shotgun (WGS) entry which is preliminary data.</text>
</comment>
<dbReference type="Proteomes" id="UP000835052">
    <property type="component" value="Unassembled WGS sequence"/>
</dbReference>
<evidence type="ECO:0000256" key="1">
    <source>
        <dbReference type="SAM" id="MobiDB-lite"/>
    </source>
</evidence>
<gene>
    <name evidence="2" type="ORF">CAUJ_LOCUS4651</name>
</gene>
<dbReference type="AlphaFoldDB" id="A0A8S1H074"/>
<feature type="region of interest" description="Disordered" evidence="1">
    <location>
        <begin position="304"/>
        <end position="350"/>
    </location>
</feature>
<feature type="compositionally biased region" description="Basic and acidic residues" evidence="1">
    <location>
        <begin position="325"/>
        <end position="334"/>
    </location>
</feature>
<feature type="compositionally biased region" description="Basic and acidic residues" evidence="1">
    <location>
        <begin position="256"/>
        <end position="269"/>
    </location>
</feature>
<proteinExistence type="predicted"/>
<reference evidence="2" key="1">
    <citation type="submission" date="2020-10" db="EMBL/GenBank/DDBJ databases">
        <authorList>
            <person name="Kikuchi T."/>
        </authorList>
    </citation>
    <scope>NUCLEOTIDE SEQUENCE</scope>
    <source>
        <strain evidence="2">NKZ352</strain>
    </source>
</reference>
<feature type="region of interest" description="Disordered" evidence="1">
    <location>
        <begin position="256"/>
        <end position="286"/>
    </location>
</feature>
<protein>
    <submittedName>
        <fullName evidence="2">Uncharacterized protein</fullName>
    </submittedName>
</protein>
<evidence type="ECO:0000313" key="2">
    <source>
        <dbReference type="EMBL" id="CAD6188732.1"/>
    </source>
</evidence>